<protein>
    <submittedName>
        <fullName evidence="1">Uncharacterized protein</fullName>
    </submittedName>
</protein>
<dbReference type="EMBL" id="NHOQ01002060">
    <property type="protein sequence ID" value="PWA19821.1"/>
    <property type="molecule type" value="Genomic_DNA"/>
</dbReference>
<comment type="caution">
    <text evidence="1">The sequence shown here is derived from an EMBL/GenBank/DDBJ whole genome shotgun (WGS) entry which is preliminary data.</text>
</comment>
<accession>A0A315V928</accession>
<evidence type="ECO:0000313" key="1">
    <source>
        <dbReference type="EMBL" id="PWA19821.1"/>
    </source>
</evidence>
<dbReference type="AlphaFoldDB" id="A0A315V928"/>
<evidence type="ECO:0000313" key="2">
    <source>
        <dbReference type="Proteomes" id="UP000250572"/>
    </source>
</evidence>
<organism evidence="1 2">
    <name type="scientific">Gambusia affinis</name>
    <name type="common">Western mosquitofish</name>
    <name type="synonym">Heterandria affinis</name>
    <dbReference type="NCBI Taxonomy" id="33528"/>
    <lineage>
        <taxon>Eukaryota</taxon>
        <taxon>Metazoa</taxon>
        <taxon>Chordata</taxon>
        <taxon>Craniata</taxon>
        <taxon>Vertebrata</taxon>
        <taxon>Euteleostomi</taxon>
        <taxon>Actinopterygii</taxon>
        <taxon>Neopterygii</taxon>
        <taxon>Teleostei</taxon>
        <taxon>Neoteleostei</taxon>
        <taxon>Acanthomorphata</taxon>
        <taxon>Ovalentaria</taxon>
        <taxon>Atherinomorphae</taxon>
        <taxon>Cyprinodontiformes</taxon>
        <taxon>Poeciliidae</taxon>
        <taxon>Poeciliinae</taxon>
        <taxon>Gambusia</taxon>
    </lineage>
</organism>
<keyword evidence="2" id="KW-1185">Reference proteome</keyword>
<sequence length="86" mass="9757">MSLAVIIHAHTNRIALSLQGLLLMSVNKGMVAALPQGKIVLITSIHVHITLTRSSEKFKYFITFHQGDVFRIMFFMKPKKFIFGLI</sequence>
<dbReference type="Proteomes" id="UP000250572">
    <property type="component" value="Unassembled WGS sequence"/>
</dbReference>
<reference evidence="1 2" key="1">
    <citation type="journal article" date="2018" name="G3 (Bethesda)">
        <title>A High-Quality Reference Genome for the Invasive Mosquitofish Gambusia affinis Using a Chicago Library.</title>
        <authorList>
            <person name="Hoffberg S.L."/>
            <person name="Troendle N.J."/>
            <person name="Glenn T.C."/>
            <person name="Mahmud O."/>
            <person name="Louha S."/>
            <person name="Chalopin D."/>
            <person name="Bennetzen J.L."/>
            <person name="Mauricio R."/>
        </authorList>
    </citation>
    <scope>NUCLEOTIDE SEQUENCE [LARGE SCALE GENOMIC DNA]</scope>
    <source>
        <strain evidence="1">NE01/NJP1002.9</strain>
        <tissue evidence="1">Muscle</tissue>
    </source>
</reference>
<name>A0A315V928_GAMAF</name>
<gene>
    <name evidence="1" type="ORF">CCH79_00015887</name>
</gene>
<proteinExistence type="predicted"/>